<reference evidence="3" key="1">
    <citation type="journal article" date="2013" name="Nat. Genet.">
        <title>The Capsella rubella genome and the genomic consequences of rapid mating system evolution.</title>
        <authorList>
            <person name="Slotte T."/>
            <person name="Hazzouri K.M."/>
            <person name="Agren J.A."/>
            <person name="Koenig D."/>
            <person name="Maumus F."/>
            <person name="Guo Y.L."/>
            <person name="Steige K."/>
            <person name="Platts A.E."/>
            <person name="Escobar J.S."/>
            <person name="Newman L.K."/>
            <person name="Wang W."/>
            <person name="Mandakova T."/>
            <person name="Vello E."/>
            <person name="Smith L.M."/>
            <person name="Henz S.R."/>
            <person name="Steffen J."/>
            <person name="Takuno S."/>
            <person name="Brandvain Y."/>
            <person name="Coop G."/>
            <person name="Andolfatto P."/>
            <person name="Hu T.T."/>
            <person name="Blanchette M."/>
            <person name="Clark R.M."/>
            <person name="Quesneville H."/>
            <person name="Nordborg M."/>
            <person name="Gaut B.S."/>
            <person name="Lysak M.A."/>
            <person name="Jenkins J."/>
            <person name="Grimwood J."/>
            <person name="Chapman J."/>
            <person name="Prochnik S."/>
            <person name="Shu S."/>
            <person name="Rokhsar D."/>
            <person name="Schmutz J."/>
            <person name="Weigel D."/>
            <person name="Wright S.I."/>
        </authorList>
    </citation>
    <scope>NUCLEOTIDE SEQUENCE [LARGE SCALE GENOMIC DNA]</scope>
    <source>
        <strain evidence="3">cv. Monte Gargano</strain>
    </source>
</reference>
<dbReference type="STRING" id="81985.R0I2H7"/>
<dbReference type="AlphaFoldDB" id="R0I2H7"/>
<accession>R0I2H7</accession>
<gene>
    <name evidence="2" type="ORF">CARUB_v10010985mg</name>
</gene>
<dbReference type="EMBL" id="KB870805">
    <property type="protein sequence ID" value="EOA36439.1"/>
    <property type="molecule type" value="Genomic_DNA"/>
</dbReference>
<evidence type="ECO:0000313" key="2">
    <source>
        <dbReference type="EMBL" id="EOA36439.1"/>
    </source>
</evidence>
<organism evidence="2 3">
    <name type="scientific">Capsella rubella</name>
    <dbReference type="NCBI Taxonomy" id="81985"/>
    <lineage>
        <taxon>Eukaryota</taxon>
        <taxon>Viridiplantae</taxon>
        <taxon>Streptophyta</taxon>
        <taxon>Embryophyta</taxon>
        <taxon>Tracheophyta</taxon>
        <taxon>Spermatophyta</taxon>
        <taxon>Magnoliopsida</taxon>
        <taxon>eudicotyledons</taxon>
        <taxon>Gunneridae</taxon>
        <taxon>Pentapetalae</taxon>
        <taxon>rosids</taxon>
        <taxon>malvids</taxon>
        <taxon>Brassicales</taxon>
        <taxon>Brassicaceae</taxon>
        <taxon>Camelineae</taxon>
        <taxon>Capsella</taxon>
    </lineage>
</organism>
<feature type="non-terminal residue" evidence="2">
    <location>
        <position position="1"/>
    </location>
</feature>
<evidence type="ECO:0000256" key="1">
    <source>
        <dbReference type="SAM" id="MobiDB-lite"/>
    </source>
</evidence>
<feature type="region of interest" description="Disordered" evidence="1">
    <location>
        <begin position="57"/>
        <end position="91"/>
    </location>
</feature>
<keyword evidence="3" id="KW-1185">Reference proteome</keyword>
<dbReference type="Proteomes" id="UP000029121">
    <property type="component" value="Unassembled WGS sequence"/>
</dbReference>
<sequence>GSAMLSASAPCASESSIVYNQRVFAASVPAIVLQLKPAAEIVTCKLDGGQKEQARVNGASSSAAIQPNQMTSPNSEISREKQATQVQSHNLLPRKIPVVQTAVHGDTNKNLVDKPSDKTVIPSVRGAGSQSKAKCEINNKVGQAIKVSGVCGQSPKVATVAGTRQGV</sequence>
<feature type="region of interest" description="Disordered" evidence="1">
    <location>
        <begin position="106"/>
        <end position="129"/>
    </location>
</feature>
<protein>
    <submittedName>
        <fullName evidence="2">Uncharacterized protein</fullName>
    </submittedName>
</protein>
<feature type="compositionally biased region" description="Polar residues" evidence="1">
    <location>
        <begin position="58"/>
        <end position="76"/>
    </location>
</feature>
<name>R0I2H7_9BRAS</name>
<evidence type="ECO:0000313" key="3">
    <source>
        <dbReference type="Proteomes" id="UP000029121"/>
    </source>
</evidence>
<proteinExistence type="predicted"/>